<accession>A0ABM2WHF0</accession>
<dbReference type="GeneID" id="106022628"/>
<gene>
    <name evidence="2 3 4 5" type="primary">LOC106022628</name>
</gene>
<dbReference type="Proteomes" id="UP000886700">
    <property type="component" value="Unplaced"/>
</dbReference>
<proteinExistence type="predicted"/>
<evidence type="ECO:0000313" key="4">
    <source>
        <dbReference type="RefSeq" id="XP_040590266.1"/>
    </source>
</evidence>
<organism evidence="1 2">
    <name type="scientific">Mesocricetus auratus</name>
    <name type="common">Golden hamster</name>
    <dbReference type="NCBI Taxonomy" id="10036"/>
    <lineage>
        <taxon>Eukaryota</taxon>
        <taxon>Metazoa</taxon>
        <taxon>Chordata</taxon>
        <taxon>Craniata</taxon>
        <taxon>Vertebrata</taxon>
        <taxon>Euteleostomi</taxon>
        <taxon>Mammalia</taxon>
        <taxon>Eutheria</taxon>
        <taxon>Euarchontoglires</taxon>
        <taxon>Glires</taxon>
        <taxon>Rodentia</taxon>
        <taxon>Myomorpha</taxon>
        <taxon>Muroidea</taxon>
        <taxon>Cricetidae</taxon>
        <taxon>Cricetinae</taxon>
        <taxon>Mesocricetus</taxon>
    </lineage>
</organism>
<sequence>MWTYLLSPGGVLGLAMPRPYKLWAGFPRGQKTVQGSRIKLLGEEFPSHIFLAGRGSHDNWWPVWGTAEVSELLVVRAVHWTSKIQCGSEGFNMEDISSASMMTLLLLLMMSQPEMAAQRWGSLSVFPKPMPVMHNARVLSCLFVTNRSLDLPFLPRDEQISPIEDARHFDLQGSLCFSLLSNTSSGCILLKYQAMGEGGAGWDVSQGRNVSWIQGWWPAKEGSGYPPFQPMWAPFCVEGPQCQGSLPWSGCQSREIIWAKENYFSFSPDISVNSSQAPVNESSPHWYKLDAFNIWLLGGINGNCMDLSPLAMVGGH</sequence>
<name>A0ABM2WHF0_MESAU</name>
<dbReference type="RefSeq" id="XP_040590265.1">
    <property type="nucleotide sequence ID" value="XM_040734331.1"/>
</dbReference>
<evidence type="ECO:0000313" key="5">
    <source>
        <dbReference type="RefSeq" id="XP_040590267.1"/>
    </source>
</evidence>
<keyword evidence="1" id="KW-1185">Reference proteome</keyword>
<protein>
    <submittedName>
        <fullName evidence="2 3">Uncharacterized protein LOC106022628</fullName>
    </submittedName>
</protein>
<dbReference type="RefSeq" id="XP_040590266.1">
    <property type="nucleotide sequence ID" value="XM_040734332.1"/>
</dbReference>
<dbReference type="RefSeq" id="XP_040590264.1">
    <property type="nucleotide sequence ID" value="XM_040734330.1"/>
</dbReference>
<evidence type="ECO:0000313" key="3">
    <source>
        <dbReference type="RefSeq" id="XP_040590265.1"/>
    </source>
</evidence>
<reference evidence="2 3" key="1">
    <citation type="submission" date="2025-05" db="UniProtKB">
        <authorList>
            <consortium name="RefSeq"/>
        </authorList>
    </citation>
    <scope>IDENTIFICATION</scope>
    <source>
        <tissue evidence="2 3">Liver</tissue>
    </source>
</reference>
<evidence type="ECO:0000313" key="1">
    <source>
        <dbReference type="Proteomes" id="UP000886700"/>
    </source>
</evidence>
<evidence type="ECO:0000313" key="2">
    <source>
        <dbReference type="RefSeq" id="XP_040590264.1"/>
    </source>
</evidence>
<dbReference type="RefSeq" id="XP_040590267.1">
    <property type="nucleotide sequence ID" value="XM_040734333.1"/>
</dbReference>